<keyword evidence="3" id="KW-1185">Reference proteome</keyword>
<dbReference type="RefSeq" id="WP_138158568.1">
    <property type="nucleotide sequence ID" value="NZ_ANBS01000024.1"/>
</dbReference>
<dbReference type="EMBL" id="POTL01000001">
    <property type="protein sequence ID" value="TLH55406.1"/>
    <property type="molecule type" value="Genomic_DNA"/>
</dbReference>
<reference evidence="1 3" key="3">
    <citation type="journal article" date="2019" name="Sci. Rep.">
        <title>Insight into the biology of Mycobacterium mucogenicum and Mycobacterium neoaurum clade members.</title>
        <authorList>
            <person name="Behra P.R.K."/>
            <person name="Pettersson B.M.F."/>
            <person name="Ramesh M."/>
            <person name="Dasgupta S."/>
            <person name="Kirsebom L.A."/>
        </authorList>
    </citation>
    <scope>NUCLEOTIDE SEQUENCE [LARGE SCALE GENOMIC DNA]</scope>
    <source>
        <strain evidence="1 3">DSM 44124</strain>
    </source>
</reference>
<gene>
    <name evidence="1" type="ORF">C1S78_026265</name>
    <name evidence="2" type="ORF">C1S78_26225</name>
</gene>
<sequence>MEGLDFRRHRRTRGCSRGGIGRLARIVHDELFAGPLRRDLIRDRLTLDELGWQGLADYVDHPPTGTSLRDAIEQEQERERGEAWDTKEHLTAVLIDKIEVLTWYFRRANFEGKPDFPDPIPRPGADVAAPAAAWSDEKIAAMLPTIAATMSN</sequence>
<dbReference type="EMBL" id="CP062008">
    <property type="protein sequence ID" value="QPG68880.1"/>
    <property type="molecule type" value="Genomic_DNA"/>
</dbReference>
<evidence type="ECO:0000313" key="2">
    <source>
        <dbReference type="EMBL" id="TLH55406.1"/>
    </source>
</evidence>
<name>A0A8H2JHU8_MYCMU</name>
<proteinExistence type="predicted"/>
<dbReference type="Proteomes" id="UP000309231">
    <property type="component" value="Chromosome"/>
</dbReference>
<protein>
    <submittedName>
        <fullName evidence="2">Uncharacterized protein</fullName>
    </submittedName>
</protein>
<evidence type="ECO:0000313" key="1">
    <source>
        <dbReference type="EMBL" id="QPG68880.1"/>
    </source>
</evidence>
<reference evidence="1 3" key="2">
    <citation type="journal article" date="2019" name="BMC Evol. Biol.">
        <title>Comparative genomics of Mycobacterium mucogenicum and Mycobacterium neoaurum clade members emphasizing tRNA and non-coding RNA.</title>
        <authorList>
            <person name="Behra P.R.K."/>
            <person name="Pettersson B.M.F."/>
            <person name="Das S."/>
            <person name="Dasgupta S."/>
            <person name="Kirsebom L.A."/>
        </authorList>
    </citation>
    <scope>NUCLEOTIDE SEQUENCE [LARGE SCALE GENOMIC DNA]</scope>
    <source>
        <strain evidence="1 3">DSM 44124</strain>
    </source>
</reference>
<dbReference type="KEGG" id="mmuc:C1S78_026265"/>
<dbReference type="GeneID" id="76728465"/>
<evidence type="ECO:0000313" key="3">
    <source>
        <dbReference type="Proteomes" id="UP000309231"/>
    </source>
</evidence>
<reference evidence="2" key="1">
    <citation type="submission" date="2018-01" db="EMBL/GenBank/DDBJ databases">
        <title>Comparative genomics of Mycobacterium mucogenicum and Mycobacterium neoaurum clade members emphasizing tRNA and non-coding RNA.</title>
        <authorList>
            <person name="Behra P.R.K."/>
            <person name="Pettersson B.M.F."/>
            <person name="Das S."/>
            <person name="Dasgupta S."/>
            <person name="Kirsebom L.A."/>
        </authorList>
    </citation>
    <scope>NUCLEOTIDE SEQUENCE</scope>
    <source>
        <strain evidence="2">DSM 44124</strain>
    </source>
</reference>
<accession>A0A8H2JHU8</accession>
<organism evidence="2">
    <name type="scientific">Mycolicibacterium mucogenicum DSM 44124</name>
    <dbReference type="NCBI Taxonomy" id="1226753"/>
    <lineage>
        <taxon>Bacteria</taxon>
        <taxon>Bacillati</taxon>
        <taxon>Actinomycetota</taxon>
        <taxon>Actinomycetes</taxon>
        <taxon>Mycobacteriales</taxon>
        <taxon>Mycobacteriaceae</taxon>
        <taxon>Mycolicibacterium</taxon>
    </lineage>
</organism>
<dbReference type="AlphaFoldDB" id="A0A8H2JHU8"/>